<organism evidence="11">
    <name type="scientific">Cenchrus flaccidus</name>
    <dbReference type="NCBI Taxonomy" id="192627"/>
    <lineage>
        <taxon>Eukaryota</taxon>
        <taxon>Viridiplantae</taxon>
        <taxon>Streptophyta</taxon>
        <taxon>Embryophyta</taxon>
        <taxon>Tracheophyta</taxon>
        <taxon>Spermatophyta</taxon>
        <taxon>Magnoliopsida</taxon>
        <taxon>Liliopsida</taxon>
        <taxon>Poales</taxon>
        <taxon>Poaceae</taxon>
        <taxon>PACMAD clade</taxon>
        <taxon>Panicoideae</taxon>
        <taxon>Panicodae</taxon>
        <taxon>Paniceae</taxon>
        <taxon>Cenchrinae</taxon>
        <taxon>Cenchrus</taxon>
    </lineage>
</organism>
<evidence type="ECO:0000256" key="4">
    <source>
        <dbReference type="ARBA" id="ARBA00022640"/>
    </source>
</evidence>
<dbReference type="HAMAP" id="MF_00438">
    <property type="entry name" value="PSII_PsbM"/>
    <property type="match status" value="1"/>
</dbReference>
<keyword evidence="8 10" id="KW-0472">Membrane</keyword>
<proteinExistence type="inferred from homology"/>
<comment type="subunit">
    <text evidence="10">PSII is composed of 1 copy each of membrane proteins PsbA, PsbB, PsbC, PsbD, PsbE, PsbF, PsbH, PsbI, PsbJ, PsbK, PsbL, PsbM, PsbT, PsbX, PsbY, PsbZ, Psb30/Ycf12, at least 3 peripheral proteins of the oxygen-evolving complex and a large number of cofactors. It forms dimeric complexes.</text>
</comment>
<keyword evidence="11" id="KW-0150">Chloroplast</keyword>
<dbReference type="EMBL" id="MW442087">
    <property type="protein sequence ID" value="QRW36630.1"/>
    <property type="molecule type" value="Genomic_DNA"/>
</dbReference>
<protein>
    <recommendedName>
        <fullName evidence="10">Photosystem II reaction center protein M</fullName>
        <shortName evidence="10">PSII-M</shortName>
    </recommendedName>
</protein>
<comment type="subcellular location">
    <subcellularLocation>
        <location evidence="1">Membrane</location>
        <topology evidence="1">Single-pass membrane protein</topology>
    </subcellularLocation>
    <subcellularLocation>
        <location evidence="10">Plastid</location>
        <location evidence="10">Chloroplast thylakoid membrane</location>
        <topology evidence="10">Single-pass membrane protein</topology>
    </subcellularLocation>
</comment>
<gene>
    <name evidence="10 11" type="primary">psbM</name>
</gene>
<dbReference type="AlphaFoldDB" id="A0A894K5Z4"/>
<keyword evidence="5 10" id="KW-0812">Transmembrane</keyword>
<dbReference type="InterPro" id="IPR037269">
    <property type="entry name" value="PSII_PsbM_sf"/>
</dbReference>
<evidence type="ECO:0000256" key="8">
    <source>
        <dbReference type="ARBA" id="ARBA00023136"/>
    </source>
</evidence>
<evidence type="ECO:0000256" key="6">
    <source>
        <dbReference type="ARBA" id="ARBA00022989"/>
    </source>
</evidence>
<dbReference type="GO" id="GO:0019684">
    <property type="term" value="P:photosynthesis, light reaction"/>
    <property type="evidence" value="ECO:0007669"/>
    <property type="project" value="InterPro"/>
</dbReference>
<dbReference type="NCBIfam" id="TIGR03038">
    <property type="entry name" value="PS_II_psbM"/>
    <property type="match status" value="1"/>
</dbReference>
<sequence length="65" mass="7424">MQVLPLNLQDTPFSSLWDYIPSYCEKKNKEVMEVNILAFIATALFILVPTAFLLIIYVKTASQND</sequence>
<keyword evidence="3 10" id="KW-0602">Photosynthesis</keyword>
<evidence type="ECO:0000256" key="10">
    <source>
        <dbReference type="HAMAP-Rule" id="MF_00438"/>
    </source>
</evidence>
<comment type="function">
    <text evidence="10">One of the components of the core complex of photosystem II (PSII). PSII is a light-driven water:plastoquinone oxidoreductase that uses light energy to abstract electrons from H(2)O, generating O(2) and a proton gradient subsequently used for ATP formation. It consists of a core antenna complex that captures photons, and an electron transfer chain that converts photonic excitation into a charge separation. This subunit is found at the monomer-monomer interface.</text>
</comment>
<comment type="similarity">
    <text evidence="10">Belongs to the PsbM family.</text>
</comment>
<evidence type="ECO:0000256" key="5">
    <source>
        <dbReference type="ARBA" id="ARBA00022692"/>
    </source>
</evidence>
<keyword evidence="7 10" id="KW-0793">Thylakoid</keyword>
<evidence type="ECO:0000256" key="3">
    <source>
        <dbReference type="ARBA" id="ARBA00022531"/>
    </source>
</evidence>
<dbReference type="GO" id="GO:0009535">
    <property type="term" value="C:chloroplast thylakoid membrane"/>
    <property type="evidence" value="ECO:0007669"/>
    <property type="project" value="UniProtKB-SubCell"/>
</dbReference>
<keyword evidence="6 10" id="KW-1133">Transmembrane helix</keyword>
<dbReference type="Pfam" id="PF05151">
    <property type="entry name" value="PsbM"/>
    <property type="match status" value="1"/>
</dbReference>
<evidence type="ECO:0000256" key="9">
    <source>
        <dbReference type="ARBA" id="ARBA00023276"/>
    </source>
</evidence>
<name>A0A894K5Z4_9POAL</name>
<evidence type="ECO:0000256" key="7">
    <source>
        <dbReference type="ARBA" id="ARBA00023078"/>
    </source>
</evidence>
<geneLocation type="chloroplast" evidence="11"/>
<reference evidence="11" key="1">
    <citation type="submission" date="2021-01" db="EMBL/GenBank/DDBJ databases">
        <authorList>
            <person name="Liu W."/>
        </authorList>
    </citation>
    <scope>NUCLEOTIDE SEQUENCE</scope>
</reference>
<dbReference type="InterPro" id="IPR007826">
    <property type="entry name" value="PSII_PsbM"/>
</dbReference>
<feature type="transmembrane region" description="Helical" evidence="10">
    <location>
        <begin position="36"/>
        <end position="58"/>
    </location>
</feature>
<dbReference type="GeneID" id="67274202"/>
<dbReference type="GO" id="GO:0009523">
    <property type="term" value="C:photosystem II"/>
    <property type="evidence" value="ECO:0007669"/>
    <property type="project" value="UniProtKB-KW"/>
</dbReference>
<dbReference type="PANTHER" id="PTHR35774:SF1">
    <property type="entry name" value="PHOTOSYSTEM II REACTION CENTER PROTEIN M"/>
    <property type="match status" value="1"/>
</dbReference>
<keyword evidence="2 10" id="KW-0674">Reaction center</keyword>
<keyword evidence="4 11" id="KW-0934">Plastid</keyword>
<dbReference type="PANTHER" id="PTHR35774">
    <property type="entry name" value="PHOTOSYSTEM II REACTION CENTER PROTEIN M"/>
    <property type="match status" value="1"/>
</dbReference>
<evidence type="ECO:0000313" key="11">
    <source>
        <dbReference type="EMBL" id="QRW36630.1"/>
    </source>
</evidence>
<evidence type="ECO:0000256" key="1">
    <source>
        <dbReference type="ARBA" id="ARBA00004167"/>
    </source>
</evidence>
<keyword evidence="9 10" id="KW-0604">Photosystem II</keyword>
<evidence type="ECO:0000256" key="2">
    <source>
        <dbReference type="ARBA" id="ARBA00022469"/>
    </source>
</evidence>
<accession>A0A894K5Z4</accession>
<dbReference type="SUPFAM" id="SSF161033">
    <property type="entry name" value="Photosystem II reaction center protein M, PsbM"/>
    <property type="match status" value="1"/>
</dbReference>
<dbReference type="RefSeq" id="YP_010167724.1">
    <property type="nucleotide sequence ID" value="NC_057571.1"/>
</dbReference>